<feature type="compositionally biased region" description="Low complexity" evidence="1">
    <location>
        <begin position="1"/>
        <end position="12"/>
    </location>
</feature>
<dbReference type="Pfam" id="PF26363">
    <property type="entry name" value="Phospholipase-like"/>
    <property type="match status" value="1"/>
</dbReference>
<protein>
    <recommendedName>
        <fullName evidence="4">DUF2974 domain-containing protein</fullName>
    </recommendedName>
</protein>
<feature type="region of interest" description="Disordered" evidence="1">
    <location>
        <begin position="153"/>
        <end position="187"/>
    </location>
</feature>
<dbReference type="Proteomes" id="UP000435304">
    <property type="component" value="Unassembled WGS sequence"/>
</dbReference>
<gene>
    <name evidence="2" type="ORF">GC722_04445</name>
</gene>
<keyword evidence="3" id="KW-1185">Reference proteome</keyword>
<proteinExistence type="predicted"/>
<evidence type="ECO:0000256" key="1">
    <source>
        <dbReference type="SAM" id="MobiDB-lite"/>
    </source>
</evidence>
<evidence type="ECO:0000313" key="2">
    <source>
        <dbReference type="EMBL" id="MVA75281.1"/>
    </source>
</evidence>
<comment type="caution">
    <text evidence="2">The sequence shown here is derived from an EMBL/GenBank/DDBJ whole genome shotgun (WGS) entry which is preliminary data.</text>
</comment>
<reference evidence="2 3" key="1">
    <citation type="submission" date="2019-12" db="EMBL/GenBank/DDBJ databases">
        <title>Auraticoccus cholistani sp. nov., an actinomycete isolated from soil of Cholistan desert.</title>
        <authorList>
            <person name="Cheema M.T."/>
        </authorList>
    </citation>
    <scope>NUCLEOTIDE SEQUENCE [LARGE SCALE GENOMIC DNA]</scope>
    <source>
        <strain evidence="2 3">F435</strain>
    </source>
</reference>
<evidence type="ECO:0008006" key="4">
    <source>
        <dbReference type="Google" id="ProtNLM"/>
    </source>
</evidence>
<dbReference type="Gene3D" id="3.40.50.1820">
    <property type="entry name" value="alpha/beta hydrolase"/>
    <property type="match status" value="1"/>
</dbReference>
<evidence type="ECO:0000313" key="3">
    <source>
        <dbReference type="Proteomes" id="UP000435304"/>
    </source>
</evidence>
<accession>A0A6A9URI1</accession>
<dbReference type="InterPro" id="IPR029058">
    <property type="entry name" value="AB_hydrolase_fold"/>
</dbReference>
<sequence length="187" mass="18703">MGPDGPVVAFGGTTVGPGGATPDIVEDAVGAGTLSPQTEQALAVAEAISSSPGGDDVVYTGHSLGGRLASIASLASGNAAVTYNAAGVSDATVDYVARANGTSAEALLQQAEDGQVRAYRTGDDLLTRAQEGIPGSQYVHDAVGAPIGYGDGLLQSDGGSGHQLDNVEESYERDFGVAVPDPSRDQR</sequence>
<dbReference type="EMBL" id="WPCU01000004">
    <property type="protein sequence ID" value="MVA75281.1"/>
    <property type="molecule type" value="Genomic_DNA"/>
</dbReference>
<dbReference type="SUPFAM" id="SSF53474">
    <property type="entry name" value="alpha/beta-Hydrolases"/>
    <property type="match status" value="1"/>
</dbReference>
<feature type="region of interest" description="Disordered" evidence="1">
    <location>
        <begin position="1"/>
        <end position="20"/>
    </location>
</feature>
<dbReference type="AlphaFoldDB" id="A0A6A9URI1"/>
<organism evidence="2 3">
    <name type="scientific">Auraticoccus cholistanensis</name>
    <dbReference type="NCBI Taxonomy" id="2656650"/>
    <lineage>
        <taxon>Bacteria</taxon>
        <taxon>Bacillati</taxon>
        <taxon>Actinomycetota</taxon>
        <taxon>Actinomycetes</taxon>
        <taxon>Propionibacteriales</taxon>
        <taxon>Propionibacteriaceae</taxon>
        <taxon>Auraticoccus</taxon>
    </lineage>
</organism>
<name>A0A6A9URI1_9ACTN</name>